<dbReference type="GO" id="GO:0016042">
    <property type="term" value="P:lipid catabolic process"/>
    <property type="evidence" value="ECO:0007669"/>
    <property type="project" value="UniProtKB-UniRule"/>
</dbReference>
<dbReference type="InterPro" id="IPR002641">
    <property type="entry name" value="PNPLA_dom"/>
</dbReference>
<evidence type="ECO:0000256" key="1">
    <source>
        <dbReference type="ARBA" id="ARBA00023098"/>
    </source>
</evidence>
<dbReference type="Pfam" id="PF01734">
    <property type="entry name" value="Patatin"/>
    <property type="match status" value="1"/>
</dbReference>
<organism evidence="4">
    <name type="scientific">Tunturiibacter gelidiferens</name>
    <dbReference type="NCBI Taxonomy" id="3069689"/>
    <lineage>
        <taxon>Bacteria</taxon>
        <taxon>Pseudomonadati</taxon>
        <taxon>Acidobacteriota</taxon>
        <taxon>Terriglobia</taxon>
        <taxon>Terriglobales</taxon>
        <taxon>Acidobacteriaceae</taxon>
        <taxon>Tunturiibacter</taxon>
    </lineage>
</organism>
<feature type="short sequence motif" description="GXGXXG" evidence="2">
    <location>
        <begin position="284"/>
        <end position="289"/>
    </location>
</feature>
<feature type="short sequence motif" description="DGA/G" evidence="2">
    <location>
        <begin position="453"/>
        <end position="455"/>
    </location>
</feature>
<dbReference type="RefSeq" id="WP_353071208.1">
    <property type="nucleotide sequence ID" value="NZ_CP132938.1"/>
</dbReference>
<dbReference type="SUPFAM" id="SSF52151">
    <property type="entry name" value="FabD/lysophospholipase-like"/>
    <property type="match status" value="1"/>
</dbReference>
<evidence type="ECO:0000259" key="3">
    <source>
        <dbReference type="PROSITE" id="PS51635"/>
    </source>
</evidence>
<dbReference type="CDD" id="cd07199">
    <property type="entry name" value="Pat17_PNPLA8_PNPLA9_like"/>
    <property type="match status" value="1"/>
</dbReference>
<sequence>MRFFYGNGRLRTRVATARSKVLAGAYRLYLKFFLLAQGYSLLDFRNSMPLPLESIRIQLAGSIPVSASQANSSGILEFVERFASAVFREGGTLVHGSHPTLLEPLERAARRFIDVGGARGALTLVRSDQFTKTDLNLKSMQTQREFAAVEVIPAPVGDGAASLITMREWISDRCDVVVAIGGKWYEDNPARSGVPLELVEGLNRGIPGFAVAAFGGAIQGYLADNPSIFARLHNGLSENENRRLASEVAIDATVGKIVSQIKLLPLSRKIRATGGLFRILALDGGGIRGAFTAAVLAKWDQMLGPDGGVALVDHFDLVAGTSTGAILAIGLSLRHSPEEILSFYRTEGTRIFPPGGDVRHWIKSKHQSGTLRSSLTTVFGENVLLRDASCRLVIPTVRALHGESELIVTGHSPDRTAFRTITAVDAALASSAAPSYFDEAWINDTIADQCYLDGGLWANNPVLPAIYEAVHHLSIPLNRIDVLSVGTLSSEKNFEAELGKGKLGWAASTSDLFFAAQENAAAMLADGLLTRARHLRVNRMTPTEIPLDNFAAIDELARRGDDVGKDTFEPVRSRFLNGVRALPWRNS</sequence>
<name>A0AAU7YW40_9BACT</name>
<feature type="short sequence motif" description="GXSXG" evidence="2">
    <location>
        <begin position="320"/>
        <end position="324"/>
    </location>
</feature>
<dbReference type="KEGG" id="tgi:RBB81_14850"/>
<dbReference type="EMBL" id="CP132938">
    <property type="protein sequence ID" value="XCB20864.1"/>
    <property type="molecule type" value="Genomic_DNA"/>
</dbReference>
<reference evidence="4" key="1">
    <citation type="submission" date="2023-08" db="EMBL/GenBank/DDBJ databases">
        <authorList>
            <person name="Messyasz A."/>
            <person name="Mannisto M.K."/>
            <person name="Kerkhof L.J."/>
            <person name="Haggblom M."/>
        </authorList>
    </citation>
    <scope>NUCLEOTIDE SEQUENCE</scope>
    <source>
        <strain evidence="4">M8UP39</strain>
    </source>
</reference>
<proteinExistence type="predicted"/>
<keyword evidence="1 2" id="KW-0443">Lipid metabolism</keyword>
<reference evidence="4" key="2">
    <citation type="journal article" date="2024" name="Environ. Microbiol.">
        <title>Genome analysis and description of Tunturibacter gen. nov. expands the diversity of Terriglobia in tundra soils.</title>
        <authorList>
            <person name="Messyasz A."/>
            <person name="Mannisto M.K."/>
            <person name="Kerkhof L.J."/>
            <person name="Haggblom M.M."/>
        </authorList>
    </citation>
    <scope>NUCLEOTIDE SEQUENCE</scope>
    <source>
        <strain evidence="4">M8UP39</strain>
    </source>
</reference>
<keyword evidence="2" id="KW-0442">Lipid degradation</keyword>
<dbReference type="PANTHER" id="PTHR24138">
    <property type="entry name" value="INTRACELLLAR PHOSPHOLIPASE A FAMILY"/>
    <property type="match status" value="1"/>
</dbReference>
<dbReference type="PANTHER" id="PTHR24138:SF10">
    <property type="entry name" value="PHOSPHOLIPASE A2"/>
    <property type="match status" value="1"/>
</dbReference>
<dbReference type="GO" id="GO:0016787">
    <property type="term" value="F:hydrolase activity"/>
    <property type="evidence" value="ECO:0007669"/>
    <property type="project" value="UniProtKB-UniRule"/>
</dbReference>
<accession>A0AAU7YW40</accession>
<dbReference type="NCBIfam" id="NF041079">
    <property type="entry name" value="CBASS_lipase"/>
    <property type="match status" value="1"/>
</dbReference>
<evidence type="ECO:0000256" key="2">
    <source>
        <dbReference type="PROSITE-ProRule" id="PRU01161"/>
    </source>
</evidence>
<dbReference type="AlphaFoldDB" id="A0AAU7YW40"/>
<protein>
    <submittedName>
        <fullName evidence="4">CBASS cGAMP-activated phospholipase</fullName>
    </submittedName>
</protein>
<dbReference type="InterPro" id="IPR016035">
    <property type="entry name" value="Acyl_Trfase/lysoPLipase"/>
</dbReference>
<feature type="domain" description="PNPLA" evidence="3">
    <location>
        <begin position="280"/>
        <end position="466"/>
    </location>
</feature>
<feature type="active site" description="Nucleophile" evidence="2">
    <location>
        <position position="322"/>
    </location>
</feature>
<dbReference type="InterPro" id="IPR047156">
    <property type="entry name" value="Teg/CotR/CapV-like"/>
</dbReference>
<keyword evidence="2" id="KW-0378">Hydrolase</keyword>
<dbReference type="Gene3D" id="3.40.1090.10">
    <property type="entry name" value="Cytosolic phospholipase A2 catalytic domain"/>
    <property type="match status" value="1"/>
</dbReference>
<gene>
    <name evidence="4" type="ORF">RBB81_14850</name>
</gene>
<feature type="active site" description="Proton acceptor" evidence="2">
    <location>
        <position position="453"/>
    </location>
</feature>
<dbReference type="PROSITE" id="PS51635">
    <property type="entry name" value="PNPLA"/>
    <property type="match status" value="1"/>
</dbReference>
<evidence type="ECO:0000313" key="4">
    <source>
        <dbReference type="EMBL" id="XCB20864.1"/>
    </source>
</evidence>